<accession>A0A1L7X6F6</accession>
<dbReference type="GO" id="GO:0004386">
    <property type="term" value="F:helicase activity"/>
    <property type="evidence" value="ECO:0007669"/>
    <property type="project" value="InterPro"/>
</dbReference>
<keyword evidence="3" id="KW-1185">Reference proteome</keyword>
<sequence length="127" mass="13511">MKLGLGHTQLAGILLKDPDARPDEEAKSLRRLIRQAAKDIVDNADEVFTTSAGSSADLAKGFIARSNTSVIEEAGASFEGELVTTFRGDHKKVVVAGDPHQLPRCAMSKEVRHPPAGGDLVHRQSAG</sequence>
<dbReference type="AlphaFoldDB" id="A0A1L7X6F6"/>
<dbReference type="InterPro" id="IPR027417">
    <property type="entry name" value="P-loop_NTPase"/>
</dbReference>
<dbReference type="Pfam" id="PF13086">
    <property type="entry name" value="AAA_11"/>
    <property type="match status" value="1"/>
</dbReference>
<proteinExistence type="predicted"/>
<evidence type="ECO:0000313" key="2">
    <source>
        <dbReference type="EMBL" id="CZR60610.1"/>
    </source>
</evidence>
<dbReference type="STRING" id="576137.A0A1L7X6F6"/>
<dbReference type="Proteomes" id="UP000184330">
    <property type="component" value="Unassembled WGS sequence"/>
</dbReference>
<gene>
    <name evidence="2" type="ORF">PAC_10506</name>
</gene>
<protein>
    <recommendedName>
        <fullName evidence="1">DNA2/NAM7 helicase helicase domain-containing protein</fullName>
    </recommendedName>
</protein>
<feature type="domain" description="DNA2/NAM7 helicase helicase" evidence="1">
    <location>
        <begin position="26"/>
        <end position="108"/>
    </location>
</feature>
<dbReference type="InterPro" id="IPR041677">
    <property type="entry name" value="DNA2/NAM7_AAA_11"/>
</dbReference>
<reference evidence="2 3" key="1">
    <citation type="submission" date="2016-03" db="EMBL/GenBank/DDBJ databases">
        <authorList>
            <person name="Ploux O."/>
        </authorList>
    </citation>
    <scope>NUCLEOTIDE SEQUENCE [LARGE SCALE GENOMIC DNA]</scope>
    <source>
        <strain evidence="2 3">UAMH 11012</strain>
    </source>
</reference>
<organism evidence="2 3">
    <name type="scientific">Phialocephala subalpina</name>
    <dbReference type="NCBI Taxonomy" id="576137"/>
    <lineage>
        <taxon>Eukaryota</taxon>
        <taxon>Fungi</taxon>
        <taxon>Dikarya</taxon>
        <taxon>Ascomycota</taxon>
        <taxon>Pezizomycotina</taxon>
        <taxon>Leotiomycetes</taxon>
        <taxon>Helotiales</taxon>
        <taxon>Mollisiaceae</taxon>
        <taxon>Phialocephala</taxon>
        <taxon>Phialocephala fortinii species complex</taxon>
    </lineage>
</organism>
<evidence type="ECO:0000313" key="3">
    <source>
        <dbReference type="Proteomes" id="UP000184330"/>
    </source>
</evidence>
<evidence type="ECO:0000259" key="1">
    <source>
        <dbReference type="Pfam" id="PF13086"/>
    </source>
</evidence>
<dbReference type="OrthoDB" id="2285229at2759"/>
<dbReference type="Gene3D" id="3.40.50.300">
    <property type="entry name" value="P-loop containing nucleotide triphosphate hydrolases"/>
    <property type="match status" value="1"/>
</dbReference>
<dbReference type="EMBL" id="FJOG01000016">
    <property type="protein sequence ID" value="CZR60610.1"/>
    <property type="molecule type" value="Genomic_DNA"/>
</dbReference>
<name>A0A1L7X6F6_9HELO</name>